<evidence type="ECO:0000256" key="9">
    <source>
        <dbReference type="RuleBase" id="RU363032"/>
    </source>
</evidence>
<dbReference type="InterPro" id="IPR035906">
    <property type="entry name" value="MetI-like_sf"/>
</dbReference>
<gene>
    <name evidence="11" type="ORF">ACFQE0_21115</name>
</gene>
<protein>
    <submittedName>
        <fullName evidence="11">Amino acid ABC transporter permease</fullName>
    </submittedName>
</protein>
<proteinExistence type="inferred from homology"/>
<dbReference type="PANTHER" id="PTHR30614">
    <property type="entry name" value="MEMBRANE COMPONENT OF AMINO ACID ABC TRANSPORTER"/>
    <property type="match status" value="1"/>
</dbReference>
<evidence type="ECO:0000313" key="12">
    <source>
        <dbReference type="Proteomes" id="UP001596292"/>
    </source>
</evidence>
<keyword evidence="7 9" id="KW-1133">Transmembrane helix</keyword>
<feature type="transmembrane region" description="Helical" evidence="9">
    <location>
        <begin position="198"/>
        <end position="219"/>
    </location>
</feature>
<dbReference type="PANTHER" id="PTHR30614:SF0">
    <property type="entry name" value="L-CYSTINE TRANSPORT SYSTEM PERMEASE PROTEIN TCYL"/>
    <property type="match status" value="1"/>
</dbReference>
<evidence type="ECO:0000256" key="2">
    <source>
        <dbReference type="ARBA" id="ARBA00010072"/>
    </source>
</evidence>
<dbReference type="PROSITE" id="PS50928">
    <property type="entry name" value="ABC_TM1"/>
    <property type="match status" value="1"/>
</dbReference>
<evidence type="ECO:0000256" key="6">
    <source>
        <dbReference type="ARBA" id="ARBA00022970"/>
    </source>
</evidence>
<keyword evidence="5 9" id="KW-0812">Transmembrane</keyword>
<comment type="subcellular location">
    <subcellularLocation>
        <location evidence="1">Cell inner membrane</location>
        <topology evidence="1">Multi-pass membrane protein</topology>
    </subcellularLocation>
    <subcellularLocation>
        <location evidence="9">Cell membrane</location>
        <topology evidence="9">Multi-pass membrane protein</topology>
    </subcellularLocation>
</comment>
<evidence type="ECO:0000256" key="5">
    <source>
        <dbReference type="ARBA" id="ARBA00022692"/>
    </source>
</evidence>
<feature type="transmembrane region" description="Helical" evidence="9">
    <location>
        <begin position="171"/>
        <end position="192"/>
    </location>
</feature>
<evidence type="ECO:0000256" key="8">
    <source>
        <dbReference type="ARBA" id="ARBA00023136"/>
    </source>
</evidence>
<evidence type="ECO:0000256" key="3">
    <source>
        <dbReference type="ARBA" id="ARBA00022448"/>
    </source>
</evidence>
<evidence type="ECO:0000256" key="7">
    <source>
        <dbReference type="ARBA" id="ARBA00022989"/>
    </source>
</evidence>
<keyword evidence="4" id="KW-1003">Cell membrane</keyword>
<dbReference type="Proteomes" id="UP001596292">
    <property type="component" value="Unassembled WGS sequence"/>
</dbReference>
<dbReference type="InterPro" id="IPR010065">
    <property type="entry name" value="AA_ABC_transptr_permease_3TM"/>
</dbReference>
<accession>A0ABW2BN50</accession>
<organism evidence="11 12">
    <name type="scientific">Methylobacterium komagatae</name>
    <dbReference type="NCBI Taxonomy" id="374425"/>
    <lineage>
        <taxon>Bacteria</taxon>
        <taxon>Pseudomonadati</taxon>
        <taxon>Pseudomonadota</taxon>
        <taxon>Alphaproteobacteria</taxon>
        <taxon>Hyphomicrobiales</taxon>
        <taxon>Methylobacteriaceae</taxon>
        <taxon>Methylobacterium</taxon>
    </lineage>
</organism>
<feature type="transmembrane region" description="Helical" evidence="9">
    <location>
        <begin position="63"/>
        <end position="87"/>
    </location>
</feature>
<dbReference type="RefSeq" id="WP_378973148.1">
    <property type="nucleotide sequence ID" value="NZ_JBHSWN010000001.1"/>
</dbReference>
<keyword evidence="8 9" id="KW-0472">Membrane</keyword>
<evidence type="ECO:0000256" key="1">
    <source>
        <dbReference type="ARBA" id="ARBA00004429"/>
    </source>
</evidence>
<keyword evidence="6" id="KW-0029">Amino-acid transport</keyword>
<comment type="similarity">
    <text evidence="2">Belongs to the binding-protein-dependent transport system permease family. HisMQ subfamily.</text>
</comment>
<feature type="domain" description="ABC transmembrane type-1" evidence="10">
    <location>
        <begin position="24"/>
        <end position="216"/>
    </location>
</feature>
<dbReference type="Pfam" id="PF00528">
    <property type="entry name" value="BPD_transp_1"/>
    <property type="match status" value="1"/>
</dbReference>
<dbReference type="NCBIfam" id="TIGR01726">
    <property type="entry name" value="HEQRo_perm_3TM"/>
    <property type="match status" value="1"/>
</dbReference>
<evidence type="ECO:0000259" key="10">
    <source>
        <dbReference type="PROSITE" id="PS50928"/>
    </source>
</evidence>
<dbReference type="EMBL" id="JBHSWN010000001">
    <property type="protein sequence ID" value="MFC6791878.1"/>
    <property type="molecule type" value="Genomic_DNA"/>
</dbReference>
<evidence type="ECO:0000313" key="11">
    <source>
        <dbReference type="EMBL" id="MFC6791878.1"/>
    </source>
</evidence>
<comment type="caution">
    <text evidence="11">The sequence shown here is derived from an EMBL/GenBank/DDBJ whole genome shotgun (WGS) entry which is preliminary data.</text>
</comment>
<evidence type="ECO:0000256" key="4">
    <source>
        <dbReference type="ARBA" id="ARBA00022475"/>
    </source>
</evidence>
<dbReference type="Gene3D" id="1.10.3720.10">
    <property type="entry name" value="MetI-like"/>
    <property type="match status" value="1"/>
</dbReference>
<dbReference type="SUPFAM" id="SSF161098">
    <property type="entry name" value="MetI-like"/>
    <property type="match status" value="1"/>
</dbReference>
<name>A0ABW2BN50_9HYPH</name>
<dbReference type="CDD" id="cd06261">
    <property type="entry name" value="TM_PBP2"/>
    <property type="match status" value="1"/>
</dbReference>
<dbReference type="InterPro" id="IPR000515">
    <property type="entry name" value="MetI-like"/>
</dbReference>
<reference evidence="12" key="1">
    <citation type="journal article" date="2019" name="Int. J. Syst. Evol. Microbiol.">
        <title>The Global Catalogue of Microorganisms (GCM) 10K type strain sequencing project: providing services to taxonomists for standard genome sequencing and annotation.</title>
        <authorList>
            <consortium name="The Broad Institute Genomics Platform"/>
            <consortium name="The Broad Institute Genome Sequencing Center for Infectious Disease"/>
            <person name="Wu L."/>
            <person name="Ma J."/>
        </authorList>
    </citation>
    <scope>NUCLEOTIDE SEQUENCE [LARGE SCALE GENOMIC DNA]</scope>
    <source>
        <strain evidence="12">CCUG 48316</strain>
    </source>
</reference>
<dbReference type="InterPro" id="IPR043429">
    <property type="entry name" value="ArtM/GltK/GlnP/TcyL/YhdX-like"/>
</dbReference>
<sequence length="227" mass="24753">MSGTAWQDWWQTLTEEFFTYGPGFVSATLVVLGVTVASILVSWVCGLLGALGKRSTFAPFRALASFYVWFIRGTPTLVQVFIVYFGMPQIGVKLSPVTAGIIALGVSSGAYVAETIRAGLAAIPRGQIESALALGMNPRIMMVRIVLPQVFRMILPSLTNEAISAVKNTSLLSTITVVELTLYAQLMIATTFRPFDFYIAAALIYLGLTSILSQLSAYFERRYARLS</sequence>
<feature type="transmembrane region" description="Helical" evidence="9">
    <location>
        <begin position="24"/>
        <end position="51"/>
    </location>
</feature>
<keyword evidence="12" id="KW-1185">Reference proteome</keyword>
<keyword evidence="3 9" id="KW-0813">Transport</keyword>